<dbReference type="PANTHER" id="PTHR21581">
    <property type="entry name" value="D-ALANYL-D-ALANINE CARBOXYPEPTIDASE"/>
    <property type="match status" value="1"/>
</dbReference>
<evidence type="ECO:0000256" key="8">
    <source>
        <dbReference type="ARBA" id="ARBA00022801"/>
    </source>
</evidence>
<keyword evidence="9" id="KW-0133">Cell shape</keyword>
<keyword evidence="6" id="KW-0645">Protease</keyword>
<dbReference type="OrthoDB" id="9791132at2"/>
<feature type="active site" description="Acyl-ester intermediate" evidence="13">
    <location>
        <position position="56"/>
    </location>
</feature>
<reference evidence="17 18" key="1">
    <citation type="submission" date="2020-09" db="EMBL/GenBank/DDBJ databases">
        <title>Characterization and genome sequencing of Ruminiclostridium sp. nov. MA18.</title>
        <authorList>
            <person name="Rettenmaier R."/>
            <person name="Kowollik M.-L."/>
            <person name="Liebl W."/>
            <person name="Zverlov V."/>
        </authorList>
    </citation>
    <scope>NUCLEOTIDE SEQUENCE [LARGE SCALE GENOMIC DNA]</scope>
    <source>
        <strain evidence="17 18">MA18</strain>
    </source>
</reference>
<dbReference type="InterPro" id="IPR037167">
    <property type="entry name" value="Peptidase_S11_C_sf"/>
</dbReference>
<dbReference type="UniPathway" id="UPA00219"/>
<evidence type="ECO:0000256" key="3">
    <source>
        <dbReference type="ARBA" id="ARBA00007164"/>
    </source>
</evidence>
<dbReference type="PRINTS" id="PR00725">
    <property type="entry name" value="DADACBPTASE1"/>
</dbReference>
<dbReference type="GO" id="GO:0006508">
    <property type="term" value="P:proteolysis"/>
    <property type="evidence" value="ECO:0007669"/>
    <property type="project" value="UniProtKB-KW"/>
</dbReference>
<comment type="function">
    <text evidence="1">Removes C-terminal D-alanyl residues from sugar-peptide cell wall precursors.</text>
</comment>
<keyword evidence="8" id="KW-0378">Hydrolase</keyword>
<organism evidence="17 18">
    <name type="scientific">Ruminiclostridium herbifermentans</name>
    <dbReference type="NCBI Taxonomy" id="2488810"/>
    <lineage>
        <taxon>Bacteria</taxon>
        <taxon>Bacillati</taxon>
        <taxon>Bacillota</taxon>
        <taxon>Clostridia</taxon>
        <taxon>Eubacteriales</taxon>
        <taxon>Oscillospiraceae</taxon>
        <taxon>Ruminiclostridium</taxon>
    </lineage>
</organism>
<dbReference type="Pfam" id="PF00768">
    <property type="entry name" value="Peptidase_S11"/>
    <property type="match status" value="1"/>
</dbReference>
<dbReference type="SUPFAM" id="SSF56601">
    <property type="entry name" value="beta-lactamase/transpeptidase-like"/>
    <property type="match status" value="1"/>
</dbReference>
<dbReference type="EMBL" id="CP061336">
    <property type="protein sequence ID" value="QNU65863.1"/>
    <property type="molecule type" value="Genomic_DNA"/>
</dbReference>
<name>A0A4U7JBZ8_9FIRM</name>
<dbReference type="EC" id="3.4.16.4" evidence="4"/>
<dbReference type="Gene3D" id="2.60.410.10">
    <property type="entry name" value="D-Ala-D-Ala carboxypeptidase, C-terminal domain"/>
    <property type="match status" value="1"/>
</dbReference>
<dbReference type="GO" id="GO:0009252">
    <property type="term" value="P:peptidoglycan biosynthetic process"/>
    <property type="evidence" value="ECO:0007669"/>
    <property type="project" value="UniProtKB-UniPathway"/>
</dbReference>
<feature type="binding site" evidence="14">
    <location>
        <position position="237"/>
    </location>
    <ligand>
        <name>substrate</name>
    </ligand>
</feature>
<evidence type="ECO:0000313" key="17">
    <source>
        <dbReference type="EMBL" id="QNU65863.1"/>
    </source>
</evidence>
<evidence type="ECO:0000256" key="15">
    <source>
        <dbReference type="RuleBase" id="RU004016"/>
    </source>
</evidence>
<feature type="domain" description="Peptidase S11 D-Ala-D-Ala carboxypeptidase A C-terminal" evidence="16">
    <location>
        <begin position="290"/>
        <end position="382"/>
    </location>
</feature>
<dbReference type="GO" id="GO:0009002">
    <property type="term" value="F:serine-type D-Ala-D-Ala carboxypeptidase activity"/>
    <property type="evidence" value="ECO:0007669"/>
    <property type="project" value="UniProtKB-EC"/>
</dbReference>
<dbReference type="PANTHER" id="PTHR21581:SF6">
    <property type="entry name" value="TRAFFICKING PROTEIN PARTICLE COMPLEX SUBUNIT 12"/>
    <property type="match status" value="1"/>
</dbReference>
<feature type="active site" evidence="13">
    <location>
        <position position="114"/>
    </location>
</feature>
<dbReference type="KEGG" id="rher:EHE19_013290"/>
<dbReference type="InterPro" id="IPR012338">
    <property type="entry name" value="Beta-lactam/transpept-like"/>
</dbReference>
<evidence type="ECO:0000256" key="11">
    <source>
        <dbReference type="ARBA" id="ARBA00023316"/>
    </source>
</evidence>
<evidence type="ECO:0000256" key="14">
    <source>
        <dbReference type="PIRSR" id="PIRSR618044-2"/>
    </source>
</evidence>
<keyword evidence="18" id="KW-1185">Reference proteome</keyword>
<sequence>MKKAITALIILLILSFQASPVFCALDIDAAAYILMDAKTGSVLYEYQPDIRLRPASTTKIMTALVALKKGDLSQVMTASSKAVSDIGVGGMNVGIMVGEQLSLDDLLHAMLIASANEAANIISENIYPNQTDFINAMNEMAVQIGAKNSTFTNPCGIDEYERDANHYSTARDLAIIAKECLTLPKFRDIISQKQLNSLSPTNKHQKWNVVNNTNKLLGQTIKYGINGEKQFTITGLKTGSTIRAGANFISSAVNDDGFELISVILGVNNKPGRTVFDFTETLLKAGYENFSNQLIVDRNTVIKNVQVEDAADDGNLALVTNGKLEAVLPNNENEWNIEKIITINQNLKAPIKKGDILGNIEYKKAGISIGKVSIVSSRTVDQSLKAKIEDYINKVIENSIFKFIFIALIVVVCFLILRKILRKISRARNRRRRLR</sequence>
<evidence type="ECO:0000256" key="4">
    <source>
        <dbReference type="ARBA" id="ARBA00012448"/>
    </source>
</evidence>
<dbReference type="Proteomes" id="UP000306409">
    <property type="component" value="Chromosome"/>
</dbReference>
<dbReference type="InterPro" id="IPR018044">
    <property type="entry name" value="Peptidase_S11"/>
</dbReference>
<dbReference type="SUPFAM" id="SSF69189">
    <property type="entry name" value="Penicillin-binding protein associated domain"/>
    <property type="match status" value="1"/>
</dbReference>
<comment type="similarity">
    <text evidence="3 15">Belongs to the peptidase S11 family.</text>
</comment>
<evidence type="ECO:0000256" key="6">
    <source>
        <dbReference type="ARBA" id="ARBA00022670"/>
    </source>
</evidence>
<dbReference type="SMART" id="SM00936">
    <property type="entry name" value="PBP5_C"/>
    <property type="match status" value="1"/>
</dbReference>
<dbReference type="InterPro" id="IPR001967">
    <property type="entry name" value="Peptidase_S11_N"/>
</dbReference>
<comment type="catalytic activity">
    <reaction evidence="12">
        <text>Preferential cleavage: (Ac)2-L-Lys-D-Ala-|-D-Ala. Also transpeptidation of peptidyl-alanyl moieties that are N-acyl substituents of D-alanine.</text>
        <dbReference type="EC" id="3.4.16.4"/>
    </reaction>
</comment>
<dbReference type="InterPro" id="IPR012907">
    <property type="entry name" value="Peptidase_S11_C"/>
</dbReference>
<evidence type="ECO:0000256" key="9">
    <source>
        <dbReference type="ARBA" id="ARBA00022960"/>
    </source>
</evidence>
<comment type="pathway">
    <text evidence="2">Cell wall biogenesis; peptidoglycan biosynthesis.</text>
</comment>
<evidence type="ECO:0000256" key="2">
    <source>
        <dbReference type="ARBA" id="ARBA00004752"/>
    </source>
</evidence>
<protein>
    <recommendedName>
        <fullName evidence="4">serine-type D-Ala-D-Ala carboxypeptidase</fullName>
        <ecNumber evidence="4">3.4.16.4</ecNumber>
    </recommendedName>
</protein>
<evidence type="ECO:0000256" key="10">
    <source>
        <dbReference type="ARBA" id="ARBA00022984"/>
    </source>
</evidence>
<evidence type="ECO:0000256" key="7">
    <source>
        <dbReference type="ARBA" id="ARBA00022729"/>
    </source>
</evidence>
<evidence type="ECO:0000256" key="12">
    <source>
        <dbReference type="ARBA" id="ARBA00034000"/>
    </source>
</evidence>
<dbReference type="GO" id="GO:0008360">
    <property type="term" value="P:regulation of cell shape"/>
    <property type="evidence" value="ECO:0007669"/>
    <property type="project" value="UniProtKB-KW"/>
</dbReference>
<keyword evidence="11" id="KW-0961">Cell wall biogenesis/degradation</keyword>
<dbReference type="AlphaFoldDB" id="A0A4U7JBZ8"/>
<accession>A0A4U7JBZ8</accession>
<dbReference type="RefSeq" id="WP_137698337.1">
    <property type="nucleotide sequence ID" value="NZ_CP061336.1"/>
</dbReference>
<keyword evidence="5 17" id="KW-0121">Carboxypeptidase</keyword>
<evidence type="ECO:0000259" key="16">
    <source>
        <dbReference type="SMART" id="SM00936"/>
    </source>
</evidence>
<evidence type="ECO:0000256" key="13">
    <source>
        <dbReference type="PIRSR" id="PIRSR618044-1"/>
    </source>
</evidence>
<evidence type="ECO:0000313" key="18">
    <source>
        <dbReference type="Proteomes" id="UP000306409"/>
    </source>
</evidence>
<keyword evidence="7" id="KW-0732">Signal</keyword>
<evidence type="ECO:0000256" key="5">
    <source>
        <dbReference type="ARBA" id="ARBA00022645"/>
    </source>
</evidence>
<proteinExistence type="inferred from homology"/>
<dbReference type="InterPro" id="IPR015956">
    <property type="entry name" value="Peniciliin-bd_prot_C_sf"/>
</dbReference>
<evidence type="ECO:0000256" key="1">
    <source>
        <dbReference type="ARBA" id="ARBA00003217"/>
    </source>
</evidence>
<gene>
    <name evidence="17" type="ORF">EHE19_013290</name>
</gene>
<dbReference type="Gene3D" id="3.40.710.10">
    <property type="entry name" value="DD-peptidase/beta-lactamase superfamily"/>
    <property type="match status" value="1"/>
</dbReference>
<feature type="active site" description="Proton acceptor" evidence="13">
    <location>
        <position position="59"/>
    </location>
</feature>
<dbReference type="Pfam" id="PF07943">
    <property type="entry name" value="PBP5_C"/>
    <property type="match status" value="1"/>
</dbReference>
<dbReference type="GO" id="GO:0071555">
    <property type="term" value="P:cell wall organization"/>
    <property type="evidence" value="ECO:0007669"/>
    <property type="project" value="UniProtKB-KW"/>
</dbReference>
<keyword evidence="10" id="KW-0573">Peptidoglycan synthesis</keyword>